<reference evidence="3" key="1">
    <citation type="journal article" date="2019" name="Int. J. Syst. Evol. Microbiol.">
        <title>The Global Catalogue of Microorganisms (GCM) 10K type strain sequencing project: providing services to taxonomists for standard genome sequencing and annotation.</title>
        <authorList>
            <consortium name="The Broad Institute Genomics Platform"/>
            <consortium name="The Broad Institute Genome Sequencing Center for Infectious Disease"/>
            <person name="Wu L."/>
            <person name="Ma J."/>
        </authorList>
    </citation>
    <scope>NUCLEOTIDE SEQUENCE [LARGE SCALE GENOMIC DNA]</scope>
    <source>
        <strain evidence="3">KCTC 5701</strain>
    </source>
</reference>
<evidence type="ECO:0008006" key="4">
    <source>
        <dbReference type="Google" id="ProtNLM"/>
    </source>
</evidence>
<organism evidence="2 3">
    <name type="scientific">Streptomyces nogalater</name>
    <dbReference type="NCBI Taxonomy" id="38314"/>
    <lineage>
        <taxon>Bacteria</taxon>
        <taxon>Bacillati</taxon>
        <taxon>Actinomycetota</taxon>
        <taxon>Actinomycetes</taxon>
        <taxon>Kitasatosporales</taxon>
        <taxon>Streptomycetaceae</taxon>
        <taxon>Streptomyces</taxon>
    </lineage>
</organism>
<feature type="compositionally biased region" description="Basic and acidic residues" evidence="1">
    <location>
        <begin position="22"/>
        <end position="32"/>
    </location>
</feature>
<gene>
    <name evidence="2" type="ORF">ACFP3J_03510</name>
</gene>
<sequence>MPTSIAAEDGRPKRGRAATRPAAERHAAREASRTRLGLTVHNRGQTKLPLVLVDAVRSGKATASHAAVWAVVELACALGQGRCTAAQATLADAVGTSTPRLARLLADNSPLLANLDGRGPLVAQERQERGLPTHFFARRKGGQLGGWAPTWTLTLVCDGTSHEQLVPIRLISPSAWLLYAVLVWWAGDEGSCRRYARDIAAELGVSERLVREWTRELRAAGLLLVRDRRGDSRKPGVSTVSASTYIPVVVRRPRPQGRERDVVAVLRRLPGDLPLSQAWTLDRLDPSAGLTSSQPGRVGFGGWAAWRVLAATGPVTCLPVTLADTYGVPEETASQWAEEAFQAGLVVFDDDPVQWRAVLEQPTTTEQPRADKTTDSNRHGLLEGDRHGLSDPEKPDPAPDSGPLSADPHQDRGLVPGPQAEVAGGADDARAAPSQEQAVIARRPLPTAGAATAKPCREDITRVLGVPEVRILLLDRMTDWQRRAAEQDVADALTRLSAGQLAYRLTAALISKSPADIHKPYGWLRQVIATRYGCVEKCTCTDPACEAGVIWYDGAACRHCEREREDRFAAVTTAQPSARRPALSVVHGAGTSAAPAHRRAPADTVDDTTAADTLPRNEAQARIRRAVRAARRQPKQAVGWAGEDAPTPPVVVCS</sequence>
<proteinExistence type="predicted"/>
<keyword evidence="3" id="KW-1185">Reference proteome</keyword>
<evidence type="ECO:0000313" key="2">
    <source>
        <dbReference type="EMBL" id="MFC5654561.1"/>
    </source>
</evidence>
<feature type="region of interest" description="Disordered" evidence="1">
    <location>
        <begin position="1"/>
        <end position="32"/>
    </location>
</feature>
<feature type="region of interest" description="Disordered" evidence="1">
    <location>
        <begin position="589"/>
        <end position="618"/>
    </location>
</feature>
<protein>
    <recommendedName>
        <fullName evidence="4">Helix-turn-helix domain-containing protein</fullName>
    </recommendedName>
</protein>
<feature type="region of interest" description="Disordered" evidence="1">
    <location>
        <begin position="635"/>
        <end position="654"/>
    </location>
</feature>
<dbReference type="EMBL" id="JBHSOE010000003">
    <property type="protein sequence ID" value="MFC5654561.1"/>
    <property type="molecule type" value="Genomic_DNA"/>
</dbReference>
<evidence type="ECO:0000256" key="1">
    <source>
        <dbReference type="SAM" id="MobiDB-lite"/>
    </source>
</evidence>
<evidence type="ECO:0000313" key="3">
    <source>
        <dbReference type="Proteomes" id="UP001596065"/>
    </source>
</evidence>
<comment type="caution">
    <text evidence="2">The sequence shown here is derived from an EMBL/GenBank/DDBJ whole genome shotgun (WGS) entry which is preliminary data.</text>
</comment>
<feature type="compositionally biased region" description="Basic and acidic residues" evidence="1">
    <location>
        <begin position="368"/>
        <end position="397"/>
    </location>
</feature>
<dbReference type="RefSeq" id="WP_344347336.1">
    <property type="nucleotide sequence ID" value="NZ_BAAASM010000009.1"/>
</dbReference>
<feature type="region of interest" description="Disordered" evidence="1">
    <location>
        <begin position="359"/>
        <end position="453"/>
    </location>
</feature>
<accession>A0ABW0W8T3</accession>
<dbReference type="Proteomes" id="UP001596065">
    <property type="component" value="Unassembled WGS sequence"/>
</dbReference>
<name>A0ABW0W8T3_STRNO</name>